<accession>E6TQI1</accession>
<sequence>MHLKTLPSGAFETENLHFRSIDFDDKMAIYNLYSDPKVLQLEKSNPIHSLKEAENLIRLMKASHHDPHQLFWGVTLKDNQSLIGTCGFKNWDRSSSHAEIGGHLNSKYWGNGYATESLRALIHYGFTMMSLNKIYAMTNCQNDIVIKILNKYRFNLEGRLREHHYVNKTFTDVFVYSMLKREYLN</sequence>
<protein>
    <submittedName>
        <fullName evidence="2">GCN5-related N-acetyltransferase</fullName>
    </submittedName>
</protein>
<evidence type="ECO:0000259" key="1">
    <source>
        <dbReference type="PROSITE" id="PS51186"/>
    </source>
</evidence>
<dbReference type="Gene3D" id="3.40.630.30">
    <property type="match status" value="1"/>
</dbReference>
<dbReference type="KEGG" id="bco:Bcell_2232"/>
<keyword evidence="2" id="KW-0808">Transferase</keyword>
<dbReference type="PANTHER" id="PTHR43792:SF9">
    <property type="entry name" value="RIBOSOMAL-PROTEIN-ALANINE ACETYLTRANSFERASE"/>
    <property type="match status" value="1"/>
</dbReference>
<evidence type="ECO:0000313" key="2">
    <source>
        <dbReference type="EMBL" id="ADU30492.1"/>
    </source>
</evidence>
<name>E6TQI1_EVAC2</name>
<dbReference type="InterPro" id="IPR000182">
    <property type="entry name" value="GNAT_dom"/>
</dbReference>
<dbReference type="EMBL" id="CP002394">
    <property type="protein sequence ID" value="ADU30492.1"/>
    <property type="molecule type" value="Genomic_DNA"/>
</dbReference>
<dbReference type="InterPro" id="IPR016181">
    <property type="entry name" value="Acyl_CoA_acyltransferase"/>
</dbReference>
<dbReference type="STRING" id="649639.Bcell_2232"/>
<dbReference type="PROSITE" id="PS51186">
    <property type="entry name" value="GNAT"/>
    <property type="match status" value="1"/>
</dbReference>
<dbReference type="InterPro" id="IPR051531">
    <property type="entry name" value="N-acetyltransferase"/>
</dbReference>
<reference evidence="2" key="1">
    <citation type="submission" date="2010-12" db="EMBL/GenBank/DDBJ databases">
        <title>Complete sequence of Bacillus cellulosilyticus DSM 2522.</title>
        <authorList>
            <consortium name="US DOE Joint Genome Institute"/>
            <person name="Lucas S."/>
            <person name="Copeland A."/>
            <person name="Lapidus A."/>
            <person name="Cheng J.-F."/>
            <person name="Bruce D."/>
            <person name="Goodwin L."/>
            <person name="Pitluck S."/>
            <person name="Chertkov O."/>
            <person name="Detter J.C."/>
            <person name="Han C."/>
            <person name="Tapia R."/>
            <person name="Land M."/>
            <person name="Hauser L."/>
            <person name="Jeffries C."/>
            <person name="Kyrpides N."/>
            <person name="Ivanova N."/>
            <person name="Mikhailova N."/>
            <person name="Brumm P."/>
            <person name="Mead D."/>
            <person name="Woyke T."/>
        </authorList>
    </citation>
    <scope>NUCLEOTIDE SEQUENCE [LARGE SCALE GENOMIC DNA]</scope>
    <source>
        <strain evidence="2">DSM 2522</strain>
    </source>
</reference>
<dbReference type="GO" id="GO:0005737">
    <property type="term" value="C:cytoplasm"/>
    <property type="evidence" value="ECO:0007669"/>
    <property type="project" value="TreeGrafter"/>
</dbReference>
<dbReference type="eggNOG" id="COG1670">
    <property type="taxonomic scope" value="Bacteria"/>
</dbReference>
<evidence type="ECO:0000313" key="3">
    <source>
        <dbReference type="Proteomes" id="UP000001401"/>
    </source>
</evidence>
<feature type="domain" description="N-acetyltransferase" evidence="1">
    <location>
        <begin position="16"/>
        <end position="183"/>
    </location>
</feature>
<dbReference type="PANTHER" id="PTHR43792">
    <property type="entry name" value="GNAT FAMILY, PUTATIVE (AFU_ORTHOLOGUE AFUA_3G00765)-RELATED-RELATED"/>
    <property type="match status" value="1"/>
</dbReference>
<dbReference type="AlphaFoldDB" id="E6TQI1"/>
<proteinExistence type="predicted"/>
<dbReference type="RefSeq" id="WP_013488827.1">
    <property type="nucleotide sequence ID" value="NC_014829.1"/>
</dbReference>
<gene>
    <name evidence="2" type="ordered locus">Bcell_2232</name>
</gene>
<dbReference type="OrthoDB" id="9811523at2"/>
<dbReference type="Proteomes" id="UP000001401">
    <property type="component" value="Chromosome"/>
</dbReference>
<organism evidence="2 3">
    <name type="scientific">Evansella cellulosilytica (strain ATCC 21833 / DSM 2522 / FERM P-1141 / JCM 9156 / N-4)</name>
    <name type="common">Bacillus cellulosilyticus</name>
    <dbReference type="NCBI Taxonomy" id="649639"/>
    <lineage>
        <taxon>Bacteria</taxon>
        <taxon>Bacillati</taxon>
        <taxon>Bacillota</taxon>
        <taxon>Bacilli</taxon>
        <taxon>Bacillales</taxon>
        <taxon>Bacillaceae</taxon>
        <taxon>Evansella</taxon>
    </lineage>
</organism>
<dbReference type="Pfam" id="PF13302">
    <property type="entry name" value="Acetyltransf_3"/>
    <property type="match status" value="1"/>
</dbReference>
<dbReference type="HOGENOM" id="CLU_013985_3_6_9"/>
<dbReference type="SUPFAM" id="SSF55729">
    <property type="entry name" value="Acyl-CoA N-acyltransferases (Nat)"/>
    <property type="match status" value="1"/>
</dbReference>
<dbReference type="GO" id="GO:0008999">
    <property type="term" value="F:protein-N-terminal-alanine acetyltransferase activity"/>
    <property type="evidence" value="ECO:0007669"/>
    <property type="project" value="TreeGrafter"/>
</dbReference>
<keyword evidence="3" id="KW-1185">Reference proteome</keyword>